<organism evidence="1 2">
    <name type="scientific">Microdochium bolleyi</name>
    <dbReference type="NCBI Taxonomy" id="196109"/>
    <lineage>
        <taxon>Eukaryota</taxon>
        <taxon>Fungi</taxon>
        <taxon>Dikarya</taxon>
        <taxon>Ascomycota</taxon>
        <taxon>Pezizomycotina</taxon>
        <taxon>Sordariomycetes</taxon>
        <taxon>Xylariomycetidae</taxon>
        <taxon>Xylariales</taxon>
        <taxon>Microdochiaceae</taxon>
        <taxon>Microdochium</taxon>
    </lineage>
</organism>
<dbReference type="InterPro" id="IPR052973">
    <property type="entry name" value="Fungal_sec-metab_reg_TF"/>
</dbReference>
<evidence type="ECO:0000313" key="2">
    <source>
        <dbReference type="Proteomes" id="UP000070501"/>
    </source>
</evidence>
<gene>
    <name evidence="1" type="ORF">Micbo1qcDRAFT_160243</name>
</gene>
<proteinExistence type="predicted"/>
<accession>A0A136J5N1</accession>
<dbReference type="AlphaFoldDB" id="A0A136J5N1"/>
<dbReference type="OrthoDB" id="5362630at2759"/>
<dbReference type="STRING" id="196109.A0A136J5N1"/>
<protein>
    <recommendedName>
        <fullName evidence="3">Zn(2)-C6 fungal-type domain-containing protein</fullName>
    </recommendedName>
</protein>
<keyword evidence="2" id="KW-1185">Reference proteome</keyword>
<sequence>MEESWVFEPAEPGFSSDHVDSGLAHAFENTSIPCVASSSDSEDGVWVEKPSVVDDYVHKQSESPPVQVTQTPAVIKRHTRSRLSPERRLQAASTRKWGACIRCYIQKIRCIPHPENPENSCCLTCASVSRESKKVIHRLPCLRLRLTEVVMFRGGGLNLTSRWTGTAMKNLSPNDWVNNELRTLTWQLEHSPYPLQFTVKRFHPQAGDSLSRKWQDSNGQTRETRIEPFGLADIQKTANDYMAYNFTYSLASLNTVKQRMIGQVEDIVWRTYDEVSKLIVMTERPPGLRGKNVNPADFLHQYVKLWFGIRNSVGSAYITENTDTLDMGPESHPDYPYGARISIPRMVSEQFYNLQYERLLVPTRKRVLEDLNRMMTGKKPDHFFTVYLTVFMLLYETSVASADRHRRAAQYAEPTYYSLPLFVEQLQFGANIVLLHWHYYKRGFNPLRTDWSSVKDKAIWSTLTMEQRQFLCDSWRYFEDRAARPVEKMTWKNELYFVAQMFEDDLSLGETYPGN</sequence>
<dbReference type="EMBL" id="KQ964248">
    <property type="protein sequence ID" value="KXJ92501.1"/>
    <property type="molecule type" value="Genomic_DNA"/>
</dbReference>
<reference evidence="2" key="1">
    <citation type="submission" date="2016-02" db="EMBL/GenBank/DDBJ databases">
        <title>Draft genome sequence of Microdochium bolleyi, a fungal endophyte of beachgrass.</title>
        <authorList>
            <consortium name="DOE Joint Genome Institute"/>
            <person name="David A.S."/>
            <person name="May G."/>
            <person name="Haridas S."/>
            <person name="Lim J."/>
            <person name="Wang M."/>
            <person name="Labutti K."/>
            <person name="Lipzen A."/>
            <person name="Barry K."/>
            <person name="Grigoriev I.V."/>
        </authorList>
    </citation>
    <scope>NUCLEOTIDE SEQUENCE [LARGE SCALE GENOMIC DNA]</scope>
    <source>
        <strain evidence="2">J235TASD1</strain>
    </source>
</reference>
<dbReference type="InParanoid" id="A0A136J5N1"/>
<evidence type="ECO:0008006" key="3">
    <source>
        <dbReference type="Google" id="ProtNLM"/>
    </source>
</evidence>
<dbReference type="Proteomes" id="UP000070501">
    <property type="component" value="Unassembled WGS sequence"/>
</dbReference>
<evidence type="ECO:0000313" key="1">
    <source>
        <dbReference type="EMBL" id="KXJ92501.1"/>
    </source>
</evidence>
<name>A0A136J5N1_9PEZI</name>
<dbReference type="PANTHER" id="PTHR35392:SF3">
    <property type="entry name" value="ZN(2)-C6 FUNGAL-TYPE DOMAIN-CONTAINING PROTEIN"/>
    <property type="match status" value="1"/>
</dbReference>
<dbReference type="PANTHER" id="PTHR35392">
    <property type="entry name" value="ZN(II)2CYS6 TRANSCRIPTION FACTOR (EUROFUNG)-RELATED-RELATED"/>
    <property type="match status" value="1"/>
</dbReference>